<accession>A0ABR5LXG9</accession>
<reference evidence="1 2" key="1">
    <citation type="submission" date="2015-09" db="EMBL/GenBank/DDBJ databases">
        <title>Genome Sequences of Mycobacterium immunogenum Isolates, Recuperated from a Chloraminated Drinking Water Distribution System Simulator Subjected to Episodes of Nitrification.</title>
        <authorList>
            <person name="Gomez-Alvarez V."/>
            <person name="Revetta R.P."/>
        </authorList>
    </citation>
    <scope>NUCLEOTIDE SEQUENCE [LARGE SCALE GENOMIC DNA]</scope>
    <source>
        <strain evidence="1 2">H076</strain>
    </source>
</reference>
<organism evidence="1 2">
    <name type="scientific">Mycobacteroides immunogenum</name>
    <dbReference type="NCBI Taxonomy" id="83262"/>
    <lineage>
        <taxon>Bacteria</taxon>
        <taxon>Bacillati</taxon>
        <taxon>Actinomycetota</taxon>
        <taxon>Actinomycetes</taxon>
        <taxon>Mycobacteriales</taxon>
        <taxon>Mycobacteriaceae</taxon>
        <taxon>Mycobacteroides</taxon>
    </lineage>
</organism>
<sequence length="59" mass="6132">MTMVEPSAEGRADLAELVSVCAHHSSIHDGINVEIDAPAGTRITVHLNDGAVADIVVPE</sequence>
<keyword evidence="2" id="KW-1185">Reference proteome</keyword>
<proteinExistence type="predicted"/>
<name>A0ABR5LXG9_9MYCO</name>
<gene>
    <name evidence="1" type="ORF">AN912_04030</name>
</gene>
<evidence type="ECO:0000313" key="2">
    <source>
        <dbReference type="Proteomes" id="UP000037962"/>
    </source>
</evidence>
<comment type="caution">
    <text evidence="1">The sequence shown here is derived from an EMBL/GenBank/DDBJ whole genome shotgun (WGS) entry which is preliminary data.</text>
</comment>
<dbReference type="EMBL" id="LJFS01000003">
    <property type="protein sequence ID" value="KPG36766.1"/>
    <property type="molecule type" value="Genomic_DNA"/>
</dbReference>
<dbReference type="Proteomes" id="UP000037962">
    <property type="component" value="Unassembled WGS sequence"/>
</dbReference>
<protein>
    <submittedName>
        <fullName evidence="1">Uncharacterized protein</fullName>
    </submittedName>
</protein>
<evidence type="ECO:0000313" key="1">
    <source>
        <dbReference type="EMBL" id="KPG36766.1"/>
    </source>
</evidence>